<sequence>MNNTRLFFHPIFAEHLTGPGHPERPDRIRAVEAALEDEAFQNLDRAECPEAPLEAIYRCHPEDFVRKLAKAVPVEGLARIDGDTLMSPKSFAAALHGVGGAVQAVDDVVSGSARNAFVAARPPGHHAERGTAMGFCLFNQAAIAARHAQVRHGLERVAIVDWDVHHGNGTQDIFFDDATVLYASTHQMPLYPGTGAASERGTHDTMVNAPLSAGDGSDTFREAFEVRILPALHAFQPDLVIVSAGFDAHHRDPLGSLRLTEADFDWATGKLLDVAERHAGGRLVSLLEGGYDLQGLGSSVAAHVKRLMTG</sequence>
<organism evidence="1 2">
    <name type="scientific">Antarcticirhabdus aurantiaca</name>
    <dbReference type="NCBI Taxonomy" id="2606717"/>
    <lineage>
        <taxon>Bacteria</taxon>
        <taxon>Pseudomonadati</taxon>
        <taxon>Pseudomonadota</taxon>
        <taxon>Alphaproteobacteria</taxon>
        <taxon>Hyphomicrobiales</taxon>
        <taxon>Aurantimonadaceae</taxon>
        <taxon>Antarcticirhabdus</taxon>
    </lineage>
</organism>
<gene>
    <name evidence="1" type="ORF">OXU80_21015</name>
</gene>
<dbReference type="Proteomes" id="UP001163223">
    <property type="component" value="Chromosome"/>
</dbReference>
<name>A0ACD4NKI0_9HYPH</name>
<proteinExistence type="predicted"/>
<accession>A0ACD4NKI0</accession>
<keyword evidence="2" id="KW-1185">Reference proteome</keyword>
<reference evidence="1" key="1">
    <citation type="submission" date="2022-11" db="EMBL/GenBank/DDBJ databases">
        <title>beta-Carotene-producing bacterium, Jeongeuplla avenae sp. nov., alleviates the salt stress of Arabidopsis seedlings.</title>
        <authorList>
            <person name="Jiang L."/>
            <person name="Lee J."/>
        </authorList>
    </citation>
    <scope>NUCLEOTIDE SEQUENCE</scope>
    <source>
        <strain evidence="1">DY_R2A_6</strain>
    </source>
</reference>
<protein>
    <submittedName>
        <fullName evidence="1">Histone deacetylase family protein</fullName>
    </submittedName>
</protein>
<evidence type="ECO:0000313" key="1">
    <source>
        <dbReference type="EMBL" id="WAJ27307.1"/>
    </source>
</evidence>
<dbReference type="EMBL" id="CP113520">
    <property type="protein sequence ID" value="WAJ27307.1"/>
    <property type="molecule type" value="Genomic_DNA"/>
</dbReference>
<evidence type="ECO:0000313" key="2">
    <source>
        <dbReference type="Proteomes" id="UP001163223"/>
    </source>
</evidence>